<dbReference type="STRING" id="1912795.BK816_03605"/>
<accession>A0A1D9MJM9</accession>
<protein>
    <recommendedName>
        <fullName evidence="3">GHMP kinase C-terminal domain-containing protein</fullName>
    </recommendedName>
</protein>
<reference evidence="1 2" key="1">
    <citation type="submission" date="2016-10" db="EMBL/GenBank/DDBJ databases">
        <title>Actinomyces aegypiusis sp. nov., isolated from the Aegypius monachus in Qinghai Tibet Plateau China.</title>
        <authorList>
            <person name="Wang Y."/>
        </authorList>
    </citation>
    <scope>NUCLEOTIDE SEQUENCE [LARGE SCALE GENOMIC DNA]</scope>
    <source>
        <strain evidence="1 2">VUL4_3</strain>
    </source>
</reference>
<dbReference type="EMBL" id="CP017812">
    <property type="protein sequence ID" value="AOZ72492.1"/>
    <property type="molecule type" value="Genomic_DNA"/>
</dbReference>
<dbReference type="Proteomes" id="UP000176288">
    <property type="component" value="Chromosome"/>
</dbReference>
<keyword evidence="2" id="KW-1185">Reference proteome</keyword>
<dbReference type="KEGG" id="avu:BK816_03605"/>
<sequence length="318" mass="34530">MRLQKSFVSLKVPAALNGFSTFAPGISNPEGLAVGLGQPDTVRIRAIAGPDQLFHTIGGVETGLSVQSLPIFELLHEILDLIGAPQAGFKIEWQQGLQAIPGLVKFQMSLAVAVQAIKALLGEPYTLSQDETNEIYSRFTTLKATTLAISQGGWHFNSALEPSRTWQEPENAIRLPLDCAKELPVTIFSNGDLASSVEAERYIQGADFTHFEALVSSAFLVRLLSSKDLNADQQIELFDQWAVNAPLLPALSPLYPQLVEMQKWLEQVGIGAFAWGESPVLFAFGQLSESVKKAAMAAGWQIEETTICDTGLEIMTVS</sequence>
<name>A0A1D9MJM9_9ACTO</name>
<proteinExistence type="predicted"/>
<dbReference type="AlphaFoldDB" id="A0A1D9MJM9"/>
<gene>
    <name evidence="1" type="ORF">BK816_03605</name>
</gene>
<evidence type="ECO:0008006" key="3">
    <source>
        <dbReference type="Google" id="ProtNLM"/>
    </source>
</evidence>
<dbReference type="OrthoDB" id="25021at2049"/>
<dbReference type="RefSeq" id="WP_071163958.1">
    <property type="nucleotide sequence ID" value="NZ_CP017812.1"/>
</dbReference>
<organism evidence="1 2">
    <name type="scientific">Boudabousia tangfeifanii</name>
    <dbReference type="NCBI Taxonomy" id="1912795"/>
    <lineage>
        <taxon>Bacteria</taxon>
        <taxon>Bacillati</taxon>
        <taxon>Actinomycetota</taxon>
        <taxon>Actinomycetes</taxon>
        <taxon>Actinomycetales</taxon>
        <taxon>Actinomycetaceae</taxon>
        <taxon>Boudabousia</taxon>
    </lineage>
</organism>
<evidence type="ECO:0000313" key="2">
    <source>
        <dbReference type="Proteomes" id="UP000176288"/>
    </source>
</evidence>
<evidence type="ECO:0000313" key="1">
    <source>
        <dbReference type="EMBL" id="AOZ72492.1"/>
    </source>
</evidence>